<dbReference type="Pfam" id="PF01368">
    <property type="entry name" value="DHH"/>
    <property type="match status" value="1"/>
</dbReference>
<evidence type="ECO:0000313" key="10">
    <source>
        <dbReference type="EMBL" id="MFD0871789.1"/>
    </source>
</evidence>
<comment type="similarity">
    <text evidence="6">Belongs to the GdpP/PdeA phosphodiesterase family.</text>
</comment>
<evidence type="ECO:0000259" key="9">
    <source>
        <dbReference type="PROSITE" id="PS50887"/>
    </source>
</evidence>
<evidence type="ECO:0000256" key="5">
    <source>
        <dbReference type="ARBA" id="ARBA00023136"/>
    </source>
</evidence>
<evidence type="ECO:0000313" key="11">
    <source>
        <dbReference type="Proteomes" id="UP001597120"/>
    </source>
</evidence>
<dbReference type="InterPro" id="IPR029787">
    <property type="entry name" value="Nucleotide_cyclase"/>
</dbReference>
<comment type="caution">
    <text evidence="10">The sequence shown here is derived from an EMBL/GenBank/DDBJ whole genome shotgun (WGS) entry which is preliminary data.</text>
</comment>
<keyword evidence="6" id="KW-0378">Hydrolase</keyword>
<keyword evidence="2 6" id="KW-1003">Cell membrane</keyword>
<dbReference type="InterPro" id="IPR003156">
    <property type="entry name" value="DHHA1_dom"/>
</dbReference>
<evidence type="ECO:0000256" key="3">
    <source>
        <dbReference type="ARBA" id="ARBA00022692"/>
    </source>
</evidence>
<dbReference type="Pfam" id="PF02272">
    <property type="entry name" value="DHHA1"/>
    <property type="match status" value="1"/>
</dbReference>
<dbReference type="InterPro" id="IPR000160">
    <property type="entry name" value="GGDEF_dom"/>
</dbReference>
<name>A0ABW3DHQ4_9BACL</name>
<dbReference type="EC" id="3.1.4.-" evidence="6"/>
<keyword evidence="11" id="KW-1185">Reference proteome</keyword>
<evidence type="ECO:0000256" key="8">
    <source>
        <dbReference type="SAM" id="Phobius"/>
    </source>
</evidence>
<dbReference type="PANTHER" id="PTHR47618">
    <property type="entry name" value="BIFUNCTIONAL OLIGORIBONUCLEASE AND PAP PHOSPHATASE NRNA"/>
    <property type="match status" value="1"/>
</dbReference>
<dbReference type="InterPro" id="IPR014528">
    <property type="entry name" value="GdpP/PdeA"/>
</dbReference>
<comment type="function">
    <text evidence="6">Has phosphodiesterase (PDE) activity against cyclic-di-AMP (c-di-AMP).</text>
</comment>
<organism evidence="10 11">
    <name type="scientific">Paenibacillus residui</name>
    <dbReference type="NCBI Taxonomy" id="629724"/>
    <lineage>
        <taxon>Bacteria</taxon>
        <taxon>Bacillati</taxon>
        <taxon>Bacillota</taxon>
        <taxon>Bacilli</taxon>
        <taxon>Bacillales</taxon>
        <taxon>Paenibacillaceae</taxon>
        <taxon>Paenibacillus</taxon>
    </lineage>
</organism>
<dbReference type="InterPro" id="IPR038763">
    <property type="entry name" value="DHH_sf"/>
</dbReference>
<proteinExistence type="inferred from homology"/>
<dbReference type="SUPFAM" id="SSF55073">
    <property type="entry name" value="Nucleotide cyclase"/>
    <property type="match status" value="1"/>
</dbReference>
<accession>A0ABW3DHQ4</accession>
<dbReference type="PIRSF" id="PIRSF026583">
    <property type="entry name" value="YybT"/>
    <property type="match status" value="1"/>
</dbReference>
<dbReference type="Gene3D" id="3.90.1640.10">
    <property type="entry name" value="inorganic pyrophosphatase (n-terminal core)"/>
    <property type="match status" value="1"/>
</dbReference>
<gene>
    <name evidence="10" type="ORF">ACFQ03_21925</name>
</gene>
<dbReference type="Gene3D" id="3.30.70.270">
    <property type="match status" value="1"/>
</dbReference>
<evidence type="ECO:0000256" key="7">
    <source>
        <dbReference type="SAM" id="Coils"/>
    </source>
</evidence>
<reference evidence="11" key="1">
    <citation type="journal article" date="2019" name="Int. J. Syst. Evol. Microbiol.">
        <title>The Global Catalogue of Microorganisms (GCM) 10K type strain sequencing project: providing services to taxonomists for standard genome sequencing and annotation.</title>
        <authorList>
            <consortium name="The Broad Institute Genomics Platform"/>
            <consortium name="The Broad Institute Genome Sequencing Center for Infectious Disease"/>
            <person name="Wu L."/>
            <person name="Ma J."/>
        </authorList>
    </citation>
    <scope>NUCLEOTIDE SEQUENCE [LARGE SCALE GENOMIC DNA]</scope>
    <source>
        <strain evidence="11">CCUG 57263</strain>
    </source>
</reference>
<feature type="coiled-coil region" evidence="7">
    <location>
        <begin position="621"/>
        <end position="648"/>
    </location>
</feature>
<dbReference type="InterPro" id="IPR001667">
    <property type="entry name" value="DDH_dom"/>
</dbReference>
<keyword evidence="7" id="KW-0175">Coiled coil</keyword>
<dbReference type="RefSeq" id="WP_379290986.1">
    <property type="nucleotide sequence ID" value="NZ_JBHTIU010000089.1"/>
</dbReference>
<dbReference type="SMART" id="SM00267">
    <property type="entry name" value="GGDEF"/>
    <property type="match status" value="1"/>
</dbReference>
<dbReference type="Proteomes" id="UP001597120">
    <property type="component" value="Unassembled WGS sequence"/>
</dbReference>
<keyword evidence="4 8" id="KW-1133">Transmembrane helix</keyword>
<feature type="domain" description="GGDEF" evidence="9">
    <location>
        <begin position="169"/>
        <end position="297"/>
    </location>
</feature>
<evidence type="ECO:0000256" key="6">
    <source>
        <dbReference type="PIRNR" id="PIRNR026583"/>
    </source>
</evidence>
<feature type="transmembrane region" description="Helical" evidence="8">
    <location>
        <begin position="12"/>
        <end position="28"/>
    </location>
</feature>
<dbReference type="Pfam" id="PF21370">
    <property type="entry name" value="PAS_GdpP"/>
    <property type="match status" value="1"/>
</dbReference>
<dbReference type="EMBL" id="JBHTIU010000089">
    <property type="protein sequence ID" value="MFD0871789.1"/>
    <property type="molecule type" value="Genomic_DNA"/>
</dbReference>
<dbReference type="SUPFAM" id="SSF64182">
    <property type="entry name" value="DHH phosphoesterases"/>
    <property type="match status" value="1"/>
</dbReference>
<sequence>MPRFLIKRWHGLHMVWTFILVLILIVVLSFYQWVAGLIALVPFAVLVWYSWKAEKAFRKDLYVYLATLTHRIKKAGKEVTNDLPIGIILYNEEQKIEWHNPFVSTMLEEESVIGESLTERFPMLKDKEGKFEVEIGSSTYKVTMNHDDRMIYLEDVTNQLELEQKYQEEKIAIGIIMLDNLEEATQGMDDQTRSIILAKITGEINEWSNRNGLYLRRTSSDRFLIIMNQKSLQMLEQERFDILDEVRDLSADNKVPFTLSIGVASGAESLIELGNWAQASLDMALGRGGDQVAVKSGQRLSFYGGRSNAVEKRTRVRARVISHALRDLIKDSDKVLIMGHKNPDMDAIGAAIGVLKAVQLSQKEGYIVLEGINPSIERLMEALQEHEKIARWFITPDQALEMTTLRTLAVVVDTHRFSMVAEPKLLSMAPRTVVVDHHRRGEDFIGDAVLVYMEPYASSTCELVTELLQYIHERVTISPIEATALLAGITVDTKSFSMRTGARTFEAASFLRRNGADSAMIQRLLKEDLGAYIQKAEIIKHAEILYEHVALAVAESGRPYSQLLIAQVADTLITMTDIRASFVISERPDGLIGISARSLGQMNVQVVMERLGGGGHLTNAAVQLEGTLEEATAKLKKVLSEIEAEEGLFE</sequence>
<dbReference type="InterPro" id="IPR051319">
    <property type="entry name" value="Oligoribo/pAp-PDE_c-di-AMP_PDE"/>
</dbReference>
<comment type="catalytic activity">
    <reaction evidence="6">
        <text>3',3'-c-di-AMP + H2O = 5'-O-phosphonoadenylyl-(3'-&gt;5')-adenosine + H(+)</text>
        <dbReference type="Rhea" id="RHEA:54420"/>
        <dbReference type="ChEBI" id="CHEBI:15377"/>
        <dbReference type="ChEBI" id="CHEBI:15378"/>
        <dbReference type="ChEBI" id="CHEBI:71500"/>
        <dbReference type="ChEBI" id="CHEBI:138171"/>
    </reaction>
</comment>
<evidence type="ECO:0000256" key="4">
    <source>
        <dbReference type="ARBA" id="ARBA00022989"/>
    </source>
</evidence>
<comment type="subcellular location">
    <subcellularLocation>
        <location evidence="1">Cell membrane</location>
        <topology evidence="1">Multi-pass membrane protein</topology>
    </subcellularLocation>
</comment>
<dbReference type="InterPro" id="IPR049553">
    <property type="entry name" value="GdpP-like_PAS"/>
</dbReference>
<dbReference type="Gene3D" id="3.30.450.20">
    <property type="entry name" value="PAS domain"/>
    <property type="match status" value="1"/>
</dbReference>
<dbReference type="InterPro" id="IPR043128">
    <property type="entry name" value="Rev_trsase/Diguanyl_cyclase"/>
</dbReference>
<evidence type="ECO:0000256" key="1">
    <source>
        <dbReference type="ARBA" id="ARBA00004651"/>
    </source>
</evidence>
<keyword evidence="5 6" id="KW-0472">Membrane</keyword>
<dbReference type="Pfam" id="PF24898">
    <property type="entry name" value="GGDEF_GdpP"/>
    <property type="match status" value="1"/>
</dbReference>
<keyword evidence="3 8" id="KW-0812">Transmembrane</keyword>
<dbReference type="PANTHER" id="PTHR47618:SF2">
    <property type="entry name" value="CYCLIC-DI-AMP PHOSPHODIESTERASE GDPP"/>
    <property type="match status" value="1"/>
</dbReference>
<protein>
    <recommendedName>
        <fullName evidence="6">Cyclic-di-AMP phosphodiesterase</fullName>
        <ecNumber evidence="6">3.1.4.-</ecNumber>
    </recommendedName>
</protein>
<dbReference type="Gene3D" id="3.10.310.30">
    <property type="match status" value="1"/>
</dbReference>
<dbReference type="PROSITE" id="PS50887">
    <property type="entry name" value="GGDEF"/>
    <property type="match status" value="1"/>
</dbReference>
<evidence type="ECO:0000256" key="2">
    <source>
        <dbReference type="ARBA" id="ARBA00022475"/>
    </source>
</evidence>